<dbReference type="EMBL" id="NBTZ01000129">
    <property type="protein sequence ID" value="OTP68709.1"/>
    <property type="molecule type" value="Genomic_DNA"/>
</dbReference>
<accession>A0A242MC44</accession>
<name>A0A242MC44_CABSO</name>
<organism evidence="1 2">
    <name type="scientific">Caballeronia sordidicola</name>
    <name type="common">Burkholderia sordidicola</name>
    <dbReference type="NCBI Taxonomy" id="196367"/>
    <lineage>
        <taxon>Bacteria</taxon>
        <taxon>Pseudomonadati</taxon>
        <taxon>Pseudomonadota</taxon>
        <taxon>Betaproteobacteria</taxon>
        <taxon>Burkholderiales</taxon>
        <taxon>Burkholderiaceae</taxon>
        <taxon>Caballeronia</taxon>
    </lineage>
</organism>
<proteinExistence type="predicted"/>
<comment type="caution">
    <text evidence="1">The sequence shown here is derived from an EMBL/GenBank/DDBJ whole genome shotgun (WGS) entry which is preliminary data.</text>
</comment>
<sequence length="38" mass="4261">MVFGDNLQDSSYYATSGTSIKTIEMRQVTFQNGSLLEQ</sequence>
<protein>
    <submittedName>
        <fullName evidence="1">Uncharacterized protein</fullName>
    </submittedName>
</protein>
<evidence type="ECO:0000313" key="2">
    <source>
        <dbReference type="Proteomes" id="UP000195221"/>
    </source>
</evidence>
<dbReference type="AlphaFoldDB" id="A0A242MC44"/>
<dbReference type="Proteomes" id="UP000195221">
    <property type="component" value="Unassembled WGS sequence"/>
</dbReference>
<evidence type="ECO:0000313" key="1">
    <source>
        <dbReference type="EMBL" id="OTP68709.1"/>
    </source>
</evidence>
<gene>
    <name evidence="1" type="ORF">PAMC26577_32505</name>
</gene>
<reference evidence="1 2" key="1">
    <citation type="submission" date="2017-03" db="EMBL/GenBank/DDBJ databases">
        <title>Genome analysis of strain PAMC 26577.</title>
        <authorList>
            <person name="Oh H.-M."/>
            <person name="Yang J.-A."/>
        </authorList>
    </citation>
    <scope>NUCLEOTIDE SEQUENCE [LARGE SCALE GENOMIC DNA]</scope>
    <source>
        <strain evidence="1 2">PAMC 26577</strain>
    </source>
</reference>